<dbReference type="Pfam" id="PF01369">
    <property type="entry name" value="Sec7"/>
    <property type="match status" value="1"/>
</dbReference>
<evidence type="ECO:0000256" key="8">
    <source>
        <dbReference type="SAM" id="Coils"/>
    </source>
</evidence>
<dbReference type="Gene3D" id="1.10.220.20">
    <property type="match status" value="1"/>
</dbReference>
<keyword evidence="5" id="KW-0344">Guanine-nucleotide releasing factor</keyword>
<evidence type="ECO:0000259" key="10">
    <source>
        <dbReference type="PROSITE" id="PS50190"/>
    </source>
</evidence>
<dbReference type="GO" id="GO:0005737">
    <property type="term" value="C:cytoplasm"/>
    <property type="evidence" value="ECO:0007669"/>
    <property type="project" value="UniProtKB-SubCell"/>
</dbReference>
<feature type="coiled-coil region" evidence="8">
    <location>
        <begin position="19"/>
        <end position="53"/>
    </location>
</feature>
<dbReference type="InterPro" id="IPR000904">
    <property type="entry name" value="Sec7_dom"/>
</dbReference>
<dbReference type="GO" id="GO:0032012">
    <property type="term" value="P:regulation of ARF protein signal transduction"/>
    <property type="evidence" value="ECO:0007669"/>
    <property type="project" value="InterPro"/>
</dbReference>
<organism evidence="11">
    <name type="scientific">Homo sapiens</name>
    <name type="common">Human</name>
    <dbReference type="NCBI Taxonomy" id="9606"/>
    <lineage>
        <taxon>Eukaryota</taxon>
        <taxon>Metazoa</taxon>
        <taxon>Chordata</taxon>
        <taxon>Craniata</taxon>
        <taxon>Vertebrata</taxon>
        <taxon>Euteleostomi</taxon>
        <taxon>Mammalia</taxon>
        <taxon>Eutheria</taxon>
        <taxon>Euarchontoglires</taxon>
        <taxon>Primates</taxon>
        <taxon>Haplorrhini</taxon>
        <taxon>Catarrhini</taxon>
        <taxon>Hominidae</taxon>
        <taxon>Homo</taxon>
    </lineage>
</organism>
<reference evidence="11" key="1">
    <citation type="submission" date="2007-10" db="EMBL/GenBank/DDBJ databases">
        <title>NEDO human cDNA sequencing project focused on splicing variants.</title>
        <authorList>
            <person name="Wakamatsu A."/>
            <person name="Yamamoto J."/>
            <person name="Kimura K."/>
            <person name="Ishii S."/>
            <person name="Watanabe K."/>
            <person name="Sugiyama A."/>
            <person name="Murakawa K."/>
            <person name="Kaida T."/>
            <person name="Tsuchiya K."/>
            <person name="Fukuzumi Y."/>
            <person name="Kumagai A."/>
            <person name="Oishi Y."/>
            <person name="Yamamoto S."/>
            <person name="Ono Y."/>
            <person name="Komori Y."/>
            <person name="Yamazaki M."/>
            <person name="Kisu Y."/>
            <person name="Nishikawa T."/>
            <person name="Sugano S."/>
            <person name="Nomura N."/>
            <person name="Isogai T."/>
        </authorList>
    </citation>
    <scope>NUCLEOTIDE SEQUENCE</scope>
    <source>
        <tissue evidence="11">Brain</tissue>
    </source>
</reference>
<dbReference type="FunFam" id="1.10.220.20:FF:000003">
    <property type="entry name" value="Cytohesin 1"/>
    <property type="match status" value="1"/>
</dbReference>
<dbReference type="InterPro" id="IPR035999">
    <property type="entry name" value="Sec7_dom_sf"/>
</dbReference>
<feature type="compositionally biased region" description="Polar residues" evidence="9">
    <location>
        <begin position="163"/>
        <end position="174"/>
    </location>
</feature>
<accession>B4DS60</accession>
<dbReference type="GO" id="GO:0005085">
    <property type="term" value="F:guanyl-nucleotide exchange factor activity"/>
    <property type="evidence" value="ECO:0007669"/>
    <property type="project" value="UniProtKB-KW"/>
</dbReference>
<dbReference type="PANTHER" id="PTHR10663:SF343">
    <property type="entry name" value="CYTOHESIN-2"/>
    <property type="match status" value="1"/>
</dbReference>
<dbReference type="PeptideAtlas" id="B4DS60"/>
<evidence type="ECO:0000256" key="6">
    <source>
        <dbReference type="ARBA" id="ARBA00023054"/>
    </source>
</evidence>
<feature type="domain" description="SEC7" evidence="10">
    <location>
        <begin position="54"/>
        <end position="118"/>
    </location>
</feature>
<dbReference type="GO" id="GO:0005886">
    <property type="term" value="C:plasma membrane"/>
    <property type="evidence" value="ECO:0007669"/>
    <property type="project" value="UniProtKB-SubCell"/>
</dbReference>
<dbReference type="EMBL" id="AK299590">
    <property type="protein sequence ID" value="BAG61522.1"/>
    <property type="molecule type" value="mRNA"/>
</dbReference>
<keyword evidence="6 8" id="KW-0175">Coiled coil</keyword>
<keyword evidence="4" id="KW-0963">Cytoplasm</keyword>
<evidence type="ECO:0000256" key="5">
    <source>
        <dbReference type="ARBA" id="ARBA00022658"/>
    </source>
</evidence>
<dbReference type="PROSITE" id="PS50190">
    <property type="entry name" value="SEC7"/>
    <property type="match status" value="1"/>
</dbReference>
<proteinExistence type="evidence at transcript level"/>
<evidence type="ECO:0000256" key="1">
    <source>
        <dbReference type="ARBA" id="ARBA00004202"/>
    </source>
</evidence>
<comment type="subcellular location">
    <subcellularLocation>
        <location evidence="1">Cell membrane</location>
        <topology evidence="1">Peripheral membrane protein</topology>
    </subcellularLocation>
    <subcellularLocation>
        <location evidence="2">Cytoplasm</location>
    </subcellularLocation>
</comment>
<evidence type="ECO:0000256" key="7">
    <source>
        <dbReference type="ARBA" id="ARBA00023136"/>
    </source>
</evidence>
<name>B4DS60_HUMAN</name>
<dbReference type="SUPFAM" id="SSF48425">
    <property type="entry name" value="Sec7 domain"/>
    <property type="match status" value="1"/>
</dbReference>
<evidence type="ECO:0000313" key="11">
    <source>
        <dbReference type="EMBL" id="BAG61522.1"/>
    </source>
</evidence>
<dbReference type="AlphaFoldDB" id="B4DS60"/>
<evidence type="ECO:0000256" key="9">
    <source>
        <dbReference type="SAM" id="MobiDB-lite"/>
    </source>
</evidence>
<evidence type="ECO:0000256" key="3">
    <source>
        <dbReference type="ARBA" id="ARBA00022475"/>
    </source>
</evidence>
<dbReference type="PANTHER" id="PTHR10663">
    <property type="entry name" value="GUANYL-NUCLEOTIDE EXCHANGE FACTOR"/>
    <property type="match status" value="1"/>
</dbReference>
<feature type="region of interest" description="Disordered" evidence="9">
    <location>
        <begin position="149"/>
        <end position="174"/>
    </location>
</feature>
<keyword evidence="3" id="KW-1003">Cell membrane</keyword>
<evidence type="ECO:0000256" key="4">
    <source>
        <dbReference type="ARBA" id="ARBA00022490"/>
    </source>
</evidence>
<evidence type="ECO:0000256" key="2">
    <source>
        <dbReference type="ARBA" id="ARBA00004496"/>
    </source>
</evidence>
<keyword evidence="7" id="KW-0472">Membrane</keyword>
<protein>
    <submittedName>
        <fullName evidence="11">cDNA FLJ58420, highly similar to Cytohesin-2</fullName>
    </submittedName>
</protein>
<sequence>MEDGVYEPPDLTPEERMELENIRRRKQELLVEIQRLREELSEAMSEVEGLEANEGSKTLQRNRKMAMGRKKFNMDPKKGIQFLVENELLQNTPEEIARFLYKGEGLNKTAIGDYLGERYGHHSAPVGPLPPTPQTQLLPSHWQLTGGTALQPPRRGALADQPSDWTVTEWTDMG</sequence>